<evidence type="ECO:0000313" key="3">
    <source>
        <dbReference type="Proteomes" id="UP000187851"/>
    </source>
</evidence>
<evidence type="ECO:0000256" key="1">
    <source>
        <dbReference type="SAM" id="MobiDB-lite"/>
    </source>
</evidence>
<reference evidence="2 3" key="1">
    <citation type="journal article" date="2017" name="J. Biotechnol.">
        <title>The complete genome sequence of Streptomyces autolyticus CGMCC 0516, the producer of geldanamycin, autolytimycin, reblastatin and elaiophylin.</title>
        <authorList>
            <person name="Yin M."/>
            <person name="Jiang M."/>
            <person name="Ren Z."/>
            <person name="Dong Y."/>
            <person name="Lu T."/>
        </authorList>
    </citation>
    <scope>NUCLEOTIDE SEQUENCE [LARGE SCALE GENOMIC DNA]</scope>
    <source>
        <strain evidence="2 3">CGMCC0516</strain>
    </source>
</reference>
<evidence type="ECO:0000313" key="2">
    <source>
        <dbReference type="EMBL" id="AQA14144.1"/>
    </source>
</evidence>
<feature type="compositionally biased region" description="Basic and acidic residues" evidence="1">
    <location>
        <begin position="11"/>
        <end position="28"/>
    </location>
</feature>
<feature type="region of interest" description="Disordered" evidence="1">
    <location>
        <begin position="1"/>
        <end position="28"/>
    </location>
</feature>
<dbReference type="EMBL" id="CP019458">
    <property type="protein sequence ID" value="AQA14144.1"/>
    <property type="molecule type" value="Genomic_DNA"/>
</dbReference>
<dbReference type="Proteomes" id="UP000187851">
    <property type="component" value="Chromosome"/>
</dbReference>
<name>A0ABN4WA52_9ACTN</name>
<sequence length="88" mass="9859">MAWQADPSALFDRRLGRSPQERDPRCDDKMTCPDMWRLTNGDVAVIGQDLTEVYRTRLPDGVALDTGERLVVIPGIVLSYAKKDIPDA</sequence>
<keyword evidence="3" id="KW-1185">Reference proteome</keyword>
<organism evidence="2 3">
    <name type="scientific">Streptomyces autolyticus</name>
    <dbReference type="NCBI Taxonomy" id="75293"/>
    <lineage>
        <taxon>Bacteria</taxon>
        <taxon>Bacillati</taxon>
        <taxon>Actinomycetota</taxon>
        <taxon>Actinomycetes</taxon>
        <taxon>Kitasatosporales</taxon>
        <taxon>Streptomycetaceae</taxon>
        <taxon>Streptomyces</taxon>
    </lineage>
</organism>
<accession>A0ABN4WA52</accession>
<protein>
    <submittedName>
        <fullName evidence="2">Uncharacterized protein</fullName>
    </submittedName>
</protein>
<dbReference type="RefSeq" id="WP_079259040.1">
    <property type="nucleotide sequence ID" value="NZ_CP019458.1"/>
</dbReference>
<proteinExistence type="predicted"/>
<gene>
    <name evidence="2" type="ORF">BV401_30760</name>
</gene>
<dbReference type="GeneID" id="303174567"/>